<dbReference type="PANTHER" id="PTHR43547">
    <property type="entry name" value="TWO-COMPONENT HISTIDINE KINASE"/>
    <property type="match status" value="1"/>
</dbReference>
<dbReference type="GO" id="GO:0000155">
    <property type="term" value="F:phosphorelay sensor kinase activity"/>
    <property type="evidence" value="ECO:0007669"/>
    <property type="project" value="InterPro"/>
</dbReference>
<dbReference type="PANTHER" id="PTHR43547:SF2">
    <property type="entry name" value="HYBRID SIGNAL TRANSDUCTION HISTIDINE KINASE C"/>
    <property type="match status" value="1"/>
</dbReference>
<keyword evidence="13" id="KW-0812">Transmembrane</keyword>
<dbReference type="Pfam" id="PF02518">
    <property type="entry name" value="HATPase_c"/>
    <property type="match status" value="1"/>
</dbReference>
<dbReference type="SMART" id="SM00448">
    <property type="entry name" value="REC"/>
    <property type="match status" value="1"/>
</dbReference>
<dbReference type="InterPro" id="IPR001789">
    <property type="entry name" value="Sig_transdc_resp-reg_receiver"/>
</dbReference>
<dbReference type="SUPFAM" id="SSF47384">
    <property type="entry name" value="Homodimeric domain of signal transducing histidine kinase"/>
    <property type="match status" value="1"/>
</dbReference>
<dbReference type="InterPro" id="IPR011123">
    <property type="entry name" value="Y_Y_Y"/>
</dbReference>
<dbReference type="GO" id="GO:0043565">
    <property type="term" value="F:sequence-specific DNA binding"/>
    <property type="evidence" value="ECO:0007669"/>
    <property type="project" value="InterPro"/>
</dbReference>
<keyword evidence="9" id="KW-0805">Transcription regulation</keyword>
<dbReference type="InterPro" id="IPR015943">
    <property type="entry name" value="WD40/YVTN_repeat-like_dom_sf"/>
</dbReference>
<keyword evidence="6" id="KW-0418">Kinase</keyword>
<dbReference type="GO" id="GO:0005524">
    <property type="term" value="F:ATP binding"/>
    <property type="evidence" value="ECO:0007669"/>
    <property type="project" value="UniProtKB-KW"/>
</dbReference>
<keyword evidence="14" id="KW-0732">Signal</keyword>
<dbReference type="PROSITE" id="PS50110">
    <property type="entry name" value="RESPONSE_REGULATORY"/>
    <property type="match status" value="1"/>
</dbReference>
<evidence type="ECO:0000259" key="16">
    <source>
        <dbReference type="PROSITE" id="PS50109"/>
    </source>
</evidence>
<evidence type="ECO:0000259" key="17">
    <source>
        <dbReference type="PROSITE" id="PS50110"/>
    </source>
</evidence>
<dbReference type="InterPro" id="IPR036890">
    <property type="entry name" value="HATPase_C_sf"/>
</dbReference>
<dbReference type="FunFam" id="2.60.40.10:FF:000791">
    <property type="entry name" value="Two-component system sensor histidine kinase/response regulator"/>
    <property type="match status" value="1"/>
</dbReference>
<dbReference type="Pfam" id="PF00072">
    <property type="entry name" value="Response_reg"/>
    <property type="match status" value="1"/>
</dbReference>
<dbReference type="PRINTS" id="PR00344">
    <property type="entry name" value="BCTRLSENSOR"/>
</dbReference>
<dbReference type="Pfam" id="PF12833">
    <property type="entry name" value="HTH_18"/>
    <property type="match status" value="1"/>
</dbReference>
<dbReference type="Gene3D" id="3.40.50.2300">
    <property type="match status" value="1"/>
</dbReference>
<comment type="catalytic activity">
    <reaction evidence="1">
        <text>ATP + protein L-histidine = ADP + protein N-phospho-L-histidine.</text>
        <dbReference type="EC" id="2.7.13.3"/>
    </reaction>
</comment>
<feature type="domain" description="Response regulatory" evidence="17">
    <location>
        <begin position="1206"/>
        <end position="1321"/>
    </location>
</feature>
<feature type="chain" id="PRO_5009908398" description="histidine kinase" evidence="14">
    <location>
        <begin position="23"/>
        <end position="1468"/>
    </location>
</feature>
<dbReference type="STRING" id="1346286.SAMN05444362_10362"/>
<dbReference type="Pfam" id="PF07494">
    <property type="entry name" value="Reg_prop"/>
    <property type="match status" value="2"/>
</dbReference>
<dbReference type="SUPFAM" id="SSF63829">
    <property type="entry name" value="Calcium-dependent phosphotriesterase"/>
    <property type="match status" value="3"/>
</dbReference>
<dbReference type="Proteomes" id="UP000184480">
    <property type="component" value="Unassembled WGS sequence"/>
</dbReference>
<evidence type="ECO:0000256" key="4">
    <source>
        <dbReference type="ARBA" id="ARBA00022679"/>
    </source>
</evidence>
<evidence type="ECO:0000259" key="15">
    <source>
        <dbReference type="PROSITE" id="PS01124"/>
    </source>
</evidence>
<dbReference type="InterPro" id="IPR018060">
    <property type="entry name" value="HTH_AraC"/>
</dbReference>
<dbReference type="SMART" id="SM00387">
    <property type="entry name" value="HATPase_c"/>
    <property type="match status" value="1"/>
</dbReference>
<dbReference type="Pfam" id="PF07495">
    <property type="entry name" value="Y_Y_Y"/>
    <property type="match status" value="1"/>
</dbReference>
<dbReference type="FunFam" id="1.10.287.130:FF:000045">
    <property type="entry name" value="Two-component system sensor histidine kinase/response regulator"/>
    <property type="match status" value="1"/>
</dbReference>
<dbReference type="Gene3D" id="3.30.565.10">
    <property type="entry name" value="Histidine kinase-like ATPase, C-terminal domain"/>
    <property type="match status" value="1"/>
</dbReference>
<keyword evidence="3 12" id="KW-0597">Phosphoprotein</keyword>
<dbReference type="Gene3D" id="1.10.287.130">
    <property type="match status" value="1"/>
</dbReference>
<gene>
    <name evidence="18" type="ORF">SAMN05444362_10362</name>
</gene>
<feature type="signal peptide" evidence="14">
    <location>
        <begin position="1"/>
        <end position="22"/>
    </location>
</feature>
<evidence type="ECO:0000256" key="10">
    <source>
        <dbReference type="ARBA" id="ARBA00023125"/>
    </source>
</evidence>
<dbReference type="SUPFAM" id="SSF55874">
    <property type="entry name" value="ATPase domain of HSP90 chaperone/DNA topoisomerase II/histidine kinase"/>
    <property type="match status" value="1"/>
</dbReference>
<evidence type="ECO:0000256" key="7">
    <source>
        <dbReference type="ARBA" id="ARBA00022840"/>
    </source>
</evidence>
<dbReference type="SMART" id="SM00388">
    <property type="entry name" value="HisKA"/>
    <property type="match status" value="1"/>
</dbReference>
<dbReference type="CDD" id="cd17574">
    <property type="entry name" value="REC_OmpR"/>
    <property type="match status" value="1"/>
</dbReference>
<dbReference type="InterPro" id="IPR009057">
    <property type="entry name" value="Homeodomain-like_sf"/>
</dbReference>
<keyword evidence="7" id="KW-0067">ATP-binding</keyword>
<dbReference type="InterPro" id="IPR036097">
    <property type="entry name" value="HisK_dim/P_sf"/>
</dbReference>
<feature type="domain" description="Histidine kinase" evidence="16">
    <location>
        <begin position="939"/>
        <end position="1156"/>
    </location>
</feature>
<dbReference type="Gene3D" id="2.60.40.10">
    <property type="entry name" value="Immunoglobulins"/>
    <property type="match status" value="1"/>
</dbReference>
<evidence type="ECO:0000256" key="6">
    <source>
        <dbReference type="ARBA" id="ARBA00022777"/>
    </source>
</evidence>
<dbReference type="InterPro" id="IPR011110">
    <property type="entry name" value="Reg_prop"/>
</dbReference>
<dbReference type="PROSITE" id="PS01124">
    <property type="entry name" value="HTH_ARAC_FAMILY_2"/>
    <property type="match status" value="1"/>
</dbReference>
<feature type="transmembrane region" description="Helical" evidence="13">
    <location>
        <begin position="897"/>
        <end position="919"/>
    </location>
</feature>
<evidence type="ECO:0000256" key="1">
    <source>
        <dbReference type="ARBA" id="ARBA00000085"/>
    </source>
</evidence>
<evidence type="ECO:0000256" key="13">
    <source>
        <dbReference type="SAM" id="Phobius"/>
    </source>
</evidence>
<dbReference type="Gene3D" id="1.10.10.60">
    <property type="entry name" value="Homeodomain-like"/>
    <property type="match status" value="2"/>
</dbReference>
<dbReference type="Pfam" id="PF00512">
    <property type="entry name" value="HisKA"/>
    <property type="match status" value="1"/>
</dbReference>
<keyword evidence="8" id="KW-0902">Two-component regulatory system</keyword>
<evidence type="ECO:0000256" key="5">
    <source>
        <dbReference type="ARBA" id="ARBA00022741"/>
    </source>
</evidence>
<accession>A0A1M4Y3G3</accession>
<evidence type="ECO:0000256" key="12">
    <source>
        <dbReference type="PROSITE-ProRule" id="PRU00169"/>
    </source>
</evidence>
<keyword evidence="11" id="KW-0804">Transcription</keyword>
<evidence type="ECO:0000256" key="8">
    <source>
        <dbReference type="ARBA" id="ARBA00023012"/>
    </source>
</evidence>
<keyword evidence="13" id="KW-0472">Membrane</keyword>
<dbReference type="InterPro" id="IPR004358">
    <property type="entry name" value="Sig_transdc_His_kin-like_C"/>
</dbReference>
<dbReference type="InterPro" id="IPR018062">
    <property type="entry name" value="HTH_AraC-typ_CS"/>
</dbReference>
<dbReference type="SMART" id="SM00342">
    <property type="entry name" value="HTH_ARAC"/>
    <property type="match status" value="1"/>
</dbReference>
<reference evidence="19" key="1">
    <citation type="submission" date="2016-11" db="EMBL/GenBank/DDBJ databases">
        <authorList>
            <person name="Varghese N."/>
            <person name="Submissions S."/>
        </authorList>
    </citation>
    <scope>NUCLEOTIDE SEQUENCE [LARGE SCALE GENOMIC DNA]</scope>
    <source>
        <strain evidence="19">DSM 27370</strain>
    </source>
</reference>
<keyword evidence="13" id="KW-1133">Transmembrane helix</keyword>
<dbReference type="InterPro" id="IPR005467">
    <property type="entry name" value="His_kinase_dom"/>
</dbReference>
<protein>
    <recommendedName>
        <fullName evidence="2">histidine kinase</fullName>
        <ecNumber evidence="2">2.7.13.3</ecNumber>
    </recommendedName>
</protein>
<dbReference type="SUPFAM" id="SSF52172">
    <property type="entry name" value="CheY-like"/>
    <property type="match status" value="1"/>
</dbReference>
<evidence type="ECO:0000256" key="14">
    <source>
        <dbReference type="SAM" id="SignalP"/>
    </source>
</evidence>
<evidence type="ECO:0000256" key="2">
    <source>
        <dbReference type="ARBA" id="ARBA00012438"/>
    </source>
</evidence>
<dbReference type="FunFam" id="3.30.565.10:FF:000037">
    <property type="entry name" value="Hybrid sensor histidine kinase/response regulator"/>
    <property type="match status" value="1"/>
</dbReference>
<keyword evidence="19" id="KW-1185">Reference proteome</keyword>
<dbReference type="InterPro" id="IPR013783">
    <property type="entry name" value="Ig-like_fold"/>
</dbReference>
<dbReference type="EMBL" id="FQUC01000003">
    <property type="protein sequence ID" value="SHF00291.1"/>
    <property type="molecule type" value="Genomic_DNA"/>
</dbReference>
<keyword evidence="4" id="KW-0808">Transferase</keyword>
<dbReference type="InterPro" id="IPR003594">
    <property type="entry name" value="HATPase_dom"/>
</dbReference>
<keyword evidence="5" id="KW-0547">Nucleotide-binding</keyword>
<feature type="modified residue" description="4-aspartylphosphate" evidence="12">
    <location>
        <position position="1254"/>
    </location>
</feature>
<dbReference type="GO" id="GO:0003700">
    <property type="term" value="F:DNA-binding transcription factor activity"/>
    <property type="evidence" value="ECO:0007669"/>
    <property type="project" value="InterPro"/>
</dbReference>
<dbReference type="EC" id="2.7.13.3" evidence="2"/>
<dbReference type="PROSITE" id="PS00041">
    <property type="entry name" value="HTH_ARAC_FAMILY_1"/>
    <property type="match status" value="1"/>
</dbReference>
<dbReference type="PROSITE" id="PS50109">
    <property type="entry name" value="HIS_KIN"/>
    <property type="match status" value="1"/>
</dbReference>
<evidence type="ECO:0000313" key="18">
    <source>
        <dbReference type="EMBL" id="SHF00291.1"/>
    </source>
</evidence>
<dbReference type="SUPFAM" id="SSF46689">
    <property type="entry name" value="Homeodomain-like"/>
    <property type="match status" value="1"/>
</dbReference>
<dbReference type="InterPro" id="IPR011006">
    <property type="entry name" value="CheY-like_superfamily"/>
</dbReference>
<evidence type="ECO:0000256" key="9">
    <source>
        <dbReference type="ARBA" id="ARBA00023015"/>
    </source>
</evidence>
<evidence type="ECO:0000256" key="11">
    <source>
        <dbReference type="ARBA" id="ARBA00023163"/>
    </source>
</evidence>
<organism evidence="18 19">
    <name type="scientific">Dysgonomonas macrotermitis</name>
    <dbReference type="NCBI Taxonomy" id="1346286"/>
    <lineage>
        <taxon>Bacteria</taxon>
        <taxon>Pseudomonadati</taxon>
        <taxon>Bacteroidota</taxon>
        <taxon>Bacteroidia</taxon>
        <taxon>Bacteroidales</taxon>
        <taxon>Dysgonomonadaceae</taxon>
        <taxon>Dysgonomonas</taxon>
    </lineage>
</organism>
<dbReference type="Gene3D" id="2.130.10.10">
    <property type="entry name" value="YVTN repeat-like/Quinoprotein amine dehydrogenase"/>
    <property type="match status" value="3"/>
</dbReference>
<feature type="domain" description="HTH araC/xylS-type" evidence="15">
    <location>
        <begin position="1363"/>
        <end position="1462"/>
    </location>
</feature>
<dbReference type="RefSeq" id="WP_070808558.1">
    <property type="nucleotide sequence ID" value="NZ_BBXL01000003.1"/>
</dbReference>
<sequence>MTKPLKCAFYVFVMCLCFTIRAQHIPIFTQYTPEDGLEQRTIRKIIQDQKGFIWLATWDGLSRFDGHTFQNYKNTISSFEPSFISNRISFIAEDAFGCIWALGYDKRISRFNPNTDRLTPVLENDWQVRRFFTLSNGHTWVVTENQGLLLMKTDKEDYSLHNENISQKANIPFTTNVNLIFLDKNQKEWILTEKGIYTYSEDKSVYIPFVQGQVFTDAQETSGFIYFSSESGQIWKYNKSTQTYEIIQLPVKNRINTLRLIDSGLLFCGTGANGFFLLSADEKHMRHYNTSTSKGMPDNIIRDVYVDKKGEVWIRQESTGVTHLDPKTGLITHFVLKDKSGNSITGSHQEQIIVEDDSGNLYVHPSGGGFAYYDRLTHKLVPVYNKQLIDGWHESDMIMDIYQDRQGNIWISSFKNGLEKITFKQKQFNLYSSPDFRSEQVDTRAVYIDKDNRLWFGSKYMGVGIYSAERKFLGYLQADGTLSKSGSDFRIMAYSITQDHEGTIWIGTKKSGVISAQPNDKAVTFKLKHFRFKRDDIYSISNDDVWQIYEDSHKRLWFTTWDGGINYLDRRENETYRFINYRNQLKNYPIQTCGRARSITTDNKGNLWIATADGLLVFDENFTDPSKVFFKQIKHIPNDRNSLNNNDIQYLYLTTRRELYIATFGGGMNKLISYNNGVARFKSYTKEDGLLSNILLSMIEDRKGNIWISMVEGLSKFLPEKESFENYTEREFLESIRFNDGAGCYSEADNLLLFNTAEGLLSFDPNEVRKPGYIPPIVFTRLQMGNYQVMPGDSTGILQTNVNDTGQITLIHSQNSFSIHFAALDMTDPQNISYAYRLRGFEDNWHQSDKNYIANYTNIPKGDYVFEVRSTNSDGIWVDNVRQLPVKVLPSFWESNWGILLYIVIGITILSGLFIYYRLRQKVKLEQKLSELKLQFFTNISHELRTPLTLISAPVKNVLEQDNLHPDVRNQLQLVDRNTDRMNLLVNQILDFRKIQNRKMELRVQSFDLISFVSRLMGFFEGLAEKRQIDFSLETSFSSYTIWADTDKLEKVLFNLISNAFKYTPEGKQIKIAIEEIDKNIRISINDQGIGIEKSEQKRLFNRFETINSTQFIDQAGTGIGLSLVKELVEMHGGSIYIDSEPGKGATFIITLKQGKEHFDKNNVVWVDEELSINRGTANAKSFIDIDGVDKVMPEMNRETDTTKKAMLIVEDNNELRYFLRTIFETEFYILEAENGAVGLNIARAELPDVIISDIMMPEMDGIELLRALRLDLSISHIPVVLLTAKSSVENRIIGIELGADDYITKPFNAYYLKARIMGILQQREKLQHYYSTLLFSESREDDILAGSPVTESITSNNQMFMKHLIESVDKNLGNGNLTIEDLAQETGMSRSIFFKKVKNLTGLSPVEFLKDIRMKRAAGLIKSSDLTMSQIAFHVGFNDAHYFSKCFKQKFGITPTEYREGKESLFE</sequence>
<keyword evidence="10" id="KW-0238">DNA-binding</keyword>
<dbReference type="InterPro" id="IPR003661">
    <property type="entry name" value="HisK_dim/P_dom"/>
</dbReference>
<dbReference type="CDD" id="cd00082">
    <property type="entry name" value="HisKA"/>
    <property type="match status" value="1"/>
</dbReference>
<name>A0A1M4Y3G3_9BACT</name>
<proteinExistence type="predicted"/>
<evidence type="ECO:0000313" key="19">
    <source>
        <dbReference type="Proteomes" id="UP000184480"/>
    </source>
</evidence>
<evidence type="ECO:0000256" key="3">
    <source>
        <dbReference type="ARBA" id="ARBA00022553"/>
    </source>
</evidence>